<feature type="chain" id="PRO_5003921357" description="Lipoprotein" evidence="1">
    <location>
        <begin position="20"/>
        <end position="166"/>
    </location>
</feature>
<organism evidence="2 3">
    <name type="scientific">Providencia burhodogranariea DSM 19968</name>
    <dbReference type="NCBI Taxonomy" id="1141662"/>
    <lineage>
        <taxon>Bacteria</taxon>
        <taxon>Pseudomonadati</taxon>
        <taxon>Pseudomonadota</taxon>
        <taxon>Gammaproteobacteria</taxon>
        <taxon>Enterobacterales</taxon>
        <taxon>Morganellaceae</taxon>
        <taxon>Providencia</taxon>
    </lineage>
</organism>
<dbReference type="OrthoDB" id="6466583at2"/>
<sequence length="166" mass="19124">MKKILTVVSCLLVTSCAMTDQELKQAYAEQYYQSPSYIAGYKERFDKLSVNEIAELGAKMDKGRMNGQSPMKVSDYLYIHDVRAQGNKVIYDYALTDEWLKLSPSKKEKYQQTMQKDLAYRTCSLKTVALAQEKGLEEVHQYYDNYPNHILFTLNANAEVCKQNGF</sequence>
<dbReference type="PATRIC" id="fig|1141662.3.peg.1602"/>
<keyword evidence="3" id="KW-1185">Reference proteome</keyword>
<evidence type="ECO:0008006" key="4">
    <source>
        <dbReference type="Google" id="ProtNLM"/>
    </source>
</evidence>
<reference evidence="2 3" key="1">
    <citation type="journal article" date="2012" name="BMC Genomics">
        <title>Comparative genomics of bacteria in the genus Providencia isolated from wild Drosophila melanogaster.</title>
        <authorList>
            <person name="Galac M.R."/>
            <person name="Lazzaro B.P."/>
        </authorList>
    </citation>
    <scope>NUCLEOTIDE SEQUENCE [LARGE SCALE GENOMIC DNA]</scope>
    <source>
        <strain evidence="2 3">DSM 19968</strain>
    </source>
</reference>
<dbReference type="EMBL" id="AKKL01000021">
    <property type="protein sequence ID" value="EKT62158.1"/>
    <property type="molecule type" value="Genomic_DNA"/>
</dbReference>
<protein>
    <recommendedName>
        <fullName evidence="4">Lipoprotein</fullName>
    </recommendedName>
</protein>
<feature type="signal peptide" evidence="1">
    <location>
        <begin position="1"/>
        <end position="19"/>
    </location>
</feature>
<gene>
    <name evidence="2" type="ORF">OOA_07907</name>
</gene>
<evidence type="ECO:0000256" key="1">
    <source>
        <dbReference type="SAM" id="SignalP"/>
    </source>
</evidence>
<keyword evidence="1" id="KW-0732">Signal</keyword>
<proteinExistence type="predicted"/>
<comment type="caution">
    <text evidence="2">The sequence shown here is derived from an EMBL/GenBank/DDBJ whole genome shotgun (WGS) entry which is preliminary data.</text>
</comment>
<accession>K8WNG2</accession>
<dbReference type="AlphaFoldDB" id="K8WNG2"/>
<dbReference type="RefSeq" id="WP_008911604.1">
    <property type="nucleotide sequence ID" value="NZ_KB233222.1"/>
</dbReference>
<dbReference type="PROSITE" id="PS51257">
    <property type="entry name" value="PROKAR_LIPOPROTEIN"/>
    <property type="match status" value="1"/>
</dbReference>
<dbReference type="Proteomes" id="UP000009336">
    <property type="component" value="Unassembled WGS sequence"/>
</dbReference>
<name>K8WNG2_9GAMM</name>
<dbReference type="HOGENOM" id="CLU_1601224_0_0_6"/>
<evidence type="ECO:0000313" key="2">
    <source>
        <dbReference type="EMBL" id="EKT62158.1"/>
    </source>
</evidence>
<evidence type="ECO:0000313" key="3">
    <source>
        <dbReference type="Proteomes" id="UP000009336"/>
    </source>
</evidence>